<dbReference type="Proteomes" id="UP000734854">
    <property type="component" value="Unassembled WGS sequence"/>
</dbReference>
<organism evidence="4 5">
    <name type="scientific">Zingiber officinale</name>
    <name type="common">Ginger</name>
    <name type="synonym">Amomum zingiber</name>
    <dbReference type="NCBI Taxonomy" id="94328"/>
    <lineage>
        <taxon>Eukaryota</taxon>
        <taxon>Viridiplantae</taxon>
        <taxon>Streptophyta</taxon>
        <taxon>Embryophyta</taxon>
        <taxon>Tracheophyta</taxon>
        <taxon>Spermatophyta</taxon>
        <taxon>Magnoliopsida</taxon>
        <taxon>Liliopsida</taxon>
        <taxon>Zingiberales</taxon>
        <taxon>Zingiberaceae</taxon>
        <taxon>Zingiber</taxon>
    </lineage>
</organism>
<evidence type="ECO:0000256" key="1">
    <source>
        <dbReference type="SAM" id="SignalP"/>
    </source>
</evidence>
<evidence type="ECO:0000313" key="5">
    <source>
        <dbReference type="Proteomes" id="UP000734854"/>
    </source>
</evidence>
<feature type="signal peptide" evidence="1">
    <location>
        <begin position="1"/>
        <end position="28"/>
    </location>
</feature>
<dbReference type="AlphaFoldDB" id="A0A8J5GTH3"/>
<proteinExistence type="predicted"/>
<reference evidence="4 5" key="1">
    <citation type="submission" date="2020-08" db="EMBL/GenBank/DDBJ databases">
        <title>Plant Genome Project.</title>
        <authorList>
            <person name="Zhang R.-G."/>
        </authorList>
    </citation>
    <scope>NUCLEOTIDE SEQUENCE [LARGE SCALE GENOMIC DNA]</scope>
    <source>
        <tissue evidence="4">Rhizome</tissue>
    </source>
</reference>
<evidence type="ECO:0000313" key="3">
    <source>
        <dbReference type="EMBL" id="KAG6511028.1"/>
    </source>
</evidence>
<dbReference type="EMBL" id="JACMSC010000007">
    <property type="protein sequence ID" value="KAG6514747.1"/>
    <property type="molecule type" value="Genomic_DNA"/>
</dbReference>
<dbReference type="InterPro" id="IPR003245">
    <property type="entry name" value="Phytocyanin_dom"/>
</dbReference>
<evidence type="ECO:0000313" key="4">
    <source>
        <dbReference type="EMBL" id="KAG6514747.1"/>
    </source>
</evidence>
<evidence type="ECO:0000259" key="2">
    <source>
        <dbReference type="PROSITE" id="PS51485"/>
    </source>
</evidence>
<feature type="chain" id="PRO_5035391578" description="Phytocyanin domain-containing protein" evidence="1">
    <location>
        <begin position="29"/>
        <end position="148"/>
    </location>
</feature>
<dbReference type="PANTHER" id="PTHR34052:SF1">
    <property type="entry name" value="OS06G0216700 PROTEIN"/>
    <property type="match status" value="1"/>
</dbReference>
<dbReference type="EMBL" id="JACMSC010000008">
    <property type="protein sequence ID" value="KAG6511028.1"/>
    <property type="molecule type" value="Genomic_DNA"/>
</dbReference>
<comment type="caution">
    <text evidence="4">The sequence shown here is derived from an EMBL/GenBank/DDBJ whole genome shotgun (WGS) entry which is preliminary data.</text>
</comment>
<gene>
    <name evidence="4" type="ORF">ZIOFF_025117</name>
    <name evidence="3" type="ORF">ZIOFF_029077</name>
</gene>
<dbReference type="Pfam" id="PF02298">
    <property type="entry name" value="Cu_bind_like"/>
    <property type="match status" value="1"/>
</dbReference>
<accession>A0A8J5GTH3</accession>
<keyword evidence="5" id="KW-1185">Reference proteome</keyword>
<dbReference type="GO" id="GO:0009055">
    <property type="term" value="F:electron transfer activity"/>
    <property type="evidence" value="ECO:0007669"/>
    <property type="project" value="InterPro"/>
</dbReference>
<feature type="domain" description="Phytocyanin" evidence="2">
    <location>
        <begin position="29"/>
        <end position="143"/>
    </location>
</feature>
<protein>
    <recommendedName>
        <fullName evidence="2">Phytocyanin domain-containing protein</fullName>
    </recommendedName>
</protein>
<dbReference type="PROSITE" id="PS51485">
    <property type="entry name" value="PHYTOCYANIN"/>
    <property type="match status" value="1"/>
</dbReference>
<sequence length="148" mass="16800">MGLRVGPSLMIRAAAVLLLASFTRTAMTARIIVGDEAHWTFGYNYTDWAIRRAPFYQNDTLVFMYDAPNSTTFPHNVYLMKNYRRYLACNLKNATLLANVVQGVGSGFEYVLRNRKPRYFVCGEHDGLHCTAGMMKFAVHPLKRCHAA</sequence>
<dbReference type="PANTHER" id="PTHR34052">
    <property type="entry name" value="GLYCINE-RICH PROTEIN-LIKE"/>
    <property type="match status" value="1"/>
</dbReference>
<keyword evidence="1" id="KW-0732">Signal</keyword>
<name>A0A8J5GTH3_ZINOF</name>
<dbReference type="OrthoDB" id="1839683at2759"/>